<sequence>MEAAKDPTREEHAEYFVFVGGPVLPFHGSAAGTEDAGLAITGDSPDKFCQLTDQERSPIHRAPAILVEILRLLQFPCRGRVKNLVGLRYRYVVQKMERAGIDFKGLGEEGRELLNEIMAELEDSGEDNYVLVVIKKLLQSIGGMLGG</sequence>
<name>A0A292PKR6_9PEZI</name>
<evidence type="ECO:0000313" key="1">
    <source>
        <dbReference type="EMBL" id="CUS08129.1"/>
    </source>
</evidence>
<keyword evidence="2" id="KW-1185">Reference proteome</keyword>
<accession>A0A292PKR6</accession>
<dbReference type="Proteomes" id="UP001412239">
    <property type="component" value="Unassembled WGS sequence"/>
</dbReference>
<proteinExistence type="predicted"/>
<reference evidence="1" key="1">
    <citation type="submission" date="2015-10" db="EMBL/GenBank/DDBJ databases">
        <authorList>
            <person name="Regsiter A."/>
            <person name="william w."/>
        </authorList>
    </citation>
    <scope>NUCLEOTIDE SEQUENCE</scope>
    <source>
        <strain evidence="1">Montdore</strain>
    </source>
</reference>
<organism evidence="1 2">
    <name type="scientific">Tuber aestivum</name>
    <name type="common">summer truffle</name>
    <dbReference type="NCBI Taxonomy" id="59557"/>
    <lineage>
        <taxon>Eukaryota</taxon>
        <taxon>Fungi</taxon>
        <taxon>Dikarya</taxon>
        <taxon>Ascomycota</taxon>
        <taxon>Pezizomycotina</taxon>
        <taxon>Pezizomycetes</taxon>
        <taxon>Pezizales</taxon>
        <taxon>Tuberaceae</taxon>
        <taxon>Tuber</taxon>
    </lineage>
</organism>
<dbReference type="AlphaFoldDB" id="A0A292PKR6"/>
<dbReference type="EMBL" id="LN891146">
    <property type="protein sequence ID" value="CUS08129.1"/>
    <property type="molecule type" value="Genomic_DNA"/>
</dbReference>
<protein>
    <submittedName>
        <fullName evidence="1">Uncharacterized protein</fullName>
    </submittedName>
</protein>
<gene>
    <name evidence="1" type="ORF">GSTUAT00007802001</name>
</gene>
<evidence type="ECO:0000313" key="2">
    <source>
        <dbReference type="Proteomes" id="UP001412239"/>
    </source>
</evidence>